<reference evidence="2" key="1">
    <citation type="submission" date="2022-07" db="EMBL/GenBank/DDBJ databases">
        <title>Enhanced cultured diversity of the mouse gut microbiota enables custom-made synthetic communities.</title>
        <authorList>
            <person name="Afrizal A."/>
        </authorList>
    </citation>
    <scope>NUCLEOTIDE SEQUENCE</scope>
    <source>
        <strain evidence="2">DSM 28593</strain>
    </source>
</reference>
<dbReference type="EMBL" id="JANKAS010000001">
    <property type="protein sequence ID" value="MCR1897799.1"/>
    <property type="molecule type" value="Genomic_DNA"/>
</dbReference>
<keyword evidence="3" id="KW-1185">Reference proteome</keyword>
<dbReference type="RefSeq" id="WP_257529223.1">
    <property type="nucleotide sequence ID" value="NZ_JANKAS010000001.1"/>
</dbReference>
<dbReference type="Proteomes" id="UP001205748">
    <property type="component" value="Unassembled WGS sequence"/>
</dbReference>
<keyword evidence="1" id="KW-0812">Transmembrane</keyword>
<keyword evidence="1" id="KW-0472">Membrane</keyword>
<evidence type="ECO:0000313" key="3">
    <source>
        <dbReference type="Proteomes" id="UP001205748"/>
    </source>
</evidence>
<evidence type="ECO:0000313" key="2">
    <source>
        <dbReference type="EMBL" id="MCR1897799.1"/>
    </source>
</evidence>
<feature type="transmembrane region" description="Helical" evidence="1">
    <location>
        <begin position="46"/>
        <end position="67"/>
    </location>
</feature>
<name>A0AAE3HER2_9FIRM</name>
<organism evidence="2 3">
    <name type="scientific">Irregularibacter muris</name>
    <dbReference type="NCBI Taxonomy" id="1796619"/>
    <lineage>
        <taxon>Bacteria</taxon>
        <taxon>Bacillati</taxon>
        <taxon>Bacillota</taxon>
        <taxon>Clostridia</taxon>
        <taxon>Eubacteriales</taxon>
        <taxon>Eubacteriaceae</taxon>
        <taxon>Irregularibacter</taxon>
    </lineage>
</organism>
<sequence>MSWLKYFLMTIVSISGGMVVGTALTSFLIILDIIPRLAQLTNNQRLSCLYEILLVLGSTSCSLFYLLDINFPLGNIFAVLLGSFIGIFVGLFTAALTEVLNVMPIMTKRLQVERYVKPIIVSIALGKMLGSIVFWFYSGLYG</sequence>
<dbReference type="InterPro" id="IPR020144">
    <property type="entry name" value="SpoVAB"/>
</dbReference>
<feature type="transmembrane region" description="Helical" evidence="1">
    <location>
        <begin position="73"/>
        <end position="97"/>
    </location>
</feature>
<accession>A0AAE3HER2</accession>
<protein>
    <submittedName>
        <fullName evidence="2">Stage V sporulation protein AB</fullName>
    </submittedName>
</protein>
<dbReference type="Pfam" id="PF13782">
    <property type="entry name" value="SpoVAB"/>
    <property type="match status" value="1"/>
</dbReference>
<feature type="transmembrane region" description="Helical" evidence="1">
    <location>
        <begin position="6"/>
        <end position="34"/>
    </location>
</feature>
<keyword evidence="1" id="KW-1133">Transmembrane helix</keyword>
<comment type="caution">
    <text evidence="2">The sequence shown here is derived from an EMBL/GenBank/DDBJ whole genome shotgun (WGS) entry which is preliminary data.</text>
</comment>
<dbReference type="AlphaFoldDB" id="A0AAE3HER2"/>
<feature type="transmembrane region" description="Helical" evidence="1">
    <location>
        <begin position="118"/>
        <end position="137"/>
    </location>
</feature>
<proteinExistence type="predicted"/>
<gene>
    <name evidence="2" type="ORF">NSA47_02195</name>
</gene>
<evidence type="ECO:0000256" key="1">
    <source>
        <dbReference type="SAM" id="Phobius"/>
    </source>
</evidence>